<evidence type="ECO:0000313" key="1">
    <source>
        <dbReference type="EMBL" id="MBP2294870.1"/>
    </source>
</evidence>
<keyword evidence="2" id="KW-1185">Reference proteome</keyword>
<evidence type="ECO:0000313" key="2">
    <source>
        <dbReference type="Proteomes" id="UP000781958"/>
    </source>
</evidence>
<name>A0ABS4SQN1_9PROT</name>
<dbReference type="RefSeq" id="WP_209769179.1">
    <property type="nucleotide sequence ID" value="NZ_JAGINP010000018.1"/>
</dbReference>
<comment type="caution">
    <text evidence="1">The sequence shown here is derived from an EMBL/GenBank/DDBJ whole genome shotgun (WGS) entry which is preliminary data.</text>
</comment>
<reference evidence="1 2" key="1">
    <citation type="submission" date="2021-03" db="EMBL/GenBank/DDBJ databases">
        <title>Genomic Encyclopedia of Type Strains, Phase III (KMG-III): the genomes of soil and plant-associated and newly described type strains.</title>
        <authorList>
            <person name="Whitman W."/>
        </authorList>
    </citation>
    <scope>NUCLEOTIDE SEQUENCE [LARGE SCALE GENOMIC DNA]</scope>
    <source>
        <strain evidence="1 2">IMMIB AFH-6</strain>
    </source>
</reference>
<dbReference type="EMBL" id="JAGINP010000018">
    <property type="protein sequence ID" value="MBP2294870.1"/>
    <property type="molecule type" value="Genomic_DNA"/>
</dbReference>
<sequence>MFCKNDLERLLAVDTAPAVSIFMPTHIAGREIRQDVIRLRNLMAKAQDALCEKHGLRRPDAESFMKPVANLLDQGEFWRHMDRGLAVFLAKGVTAIHRVPIELPEEVCVNSRFTVRPLLPLLADDGNFMILAITAGRARLFSATRHGIAEEDVDLPHGVAEIHAETDYDENNLNSAPPARHGDRTDRGSIAMVKTHNFGEDPEELRKAHLISYIGRVCAKVQDHLKLFHGPLVLVAEDEIQGHVRKDTHPRALIEKGVFANPDALEPEEIHRRAYAVVQPMFDQARRAALEHFNALHGDRSTAERTMTRVEDTMVAAREGRVGVLLVAENDRIWGHYREDYHRAFPLHHETDGAIDLVEHATMETLLRGGEVHVVAKGELPSGASTAAILRF</sequence>
<proteinExistence type="predicted"/>
<evidence type="ECO:0008006" key="3">
    <source>
        <dbReference type="Google" id="ProtNLM"/>
    </source>
</evidence>
<dbReference type="Pfam" id="PF18845">
    <property type="entry name" value="baeRF_family3"/>
    <property type="match status" value="1"/>
</dbReference>
<gene>
    <name evidence="1" type="ORF">J2851_004666</name>
</gene>
<dbReference type="Proteomes" id="UP000781958">
    <property type="component" value="Unassembled WGS sequence"/>
</dbReference>
<organism evidence="1 2">
    <name type="scientific">Azospirillum rugosum</name>
    <dbReference type="NCBI Taxonomy" id="416170"/>
    <lineage>
        <taxon>Bacteria</taxon>
        <taxon>Pseudomonadati</taxon>
        <taxon>Pseudomonadota</taxon>
        <taxon>Alphaproteobacteria</taxon>
        <taxon>Rhodospirillales</taxon>
        <taxon>Azospirillaceae</taxon>
        <taxon>Azospirillum</taxon>
    </lineage>
</organism>
<protein>
    <recommendedName>
        <fullName evidence="3">ERF1 domain-containing protein 3</fullName>
    </recommendedName>
</protein>
<accession>A0ABS4SQN1</accession>
<dbReference type="InterPro" id="IPR041289">
    <property type="entry name" value="Bact_RF_family3"/>
</dbReference>